<keyword evidence="4 9" id="KW-0479">Metal-binding</keyword>
<proteinExistence type="inferred from homology"/>
<evidence type="ECO:0000256" key="10">
    <source>
        <dbReference type="RuleBase" id="RU366055"/>
    </source>
</evidence>
<evidence type="ECO:0000313" key="14">
    <source>
        <dbReference type="EMBL" id="CAE7815817.1"/>
    </source>
</evidence>
<feature type="signal peptide" evidence="11">
    <location>
        <begin position="1"/>
        <end position="41"/>
    </location>
</feature>
<evidence type="ECO:0000256" key="9">
    <source>
        <dbReference type="PIRSR" id="PIRSR640255-2"/>
    </source>
</evidence>
<dbReference type="SMART" id="SM00892">
    <property type="entry name" value="Endonuclease_NS"/>
    <property type="match status" value="1"/>
</dbReference>
<evidence type="ECO:0000259" key="13">
    <source>
        <dbReference type="SMART" id="SM00892"/>
    </source>
</evidence>
<evidence type="ECO:0000256" key="3">
    <source>
        <dbReference type="ARBA" id="ARBA00022722"/>
    </source>
</evidence>
<dbReference type="Proteomes" id="UP000601435">
    <property type="component" value="Unassembled WGS sequence"/>
</dbReference>
<feature type="domain" description="ENPP1-3/EXOG-like endonuclease/phosphodiesterase" evidence="12">
    <location>
        <begin position="67"/>
        <end position="266"/>
    </location>
</feature>
<feature type="chain" id="PRO_5033027979" description="Endonuclease" evidence="11">
    <location>
        <begin position="42"/>
        <end position="287"/>
    </location>
</feature>
<comment type="similarity">
    <text evidence="2 10">Belongs to the DNA/RNA non-specific endonuclease family.</text>
</comment>
<feature type="binding site" evidence="9">
    <location>
        <position position="161"/>
    </location>
    <ligand>
        <name>Mg(2+)</name>
        <dbReference type="ChEBI" id="CHEBI:18420"/>
        <note>catalytic</note>
    </ligand>
</feature>
<keyword evidence="5 10" id="KW-0255">Endonuclease</keyword>
<evidence type="ECO:0000256" key="5">
    <source>
        <dbReference type="ARBA" id="ARBA00022759"/>
    </source>
</evidence>
<dbReference type="EC" id="3.1.30.-" evidence="10"/>
<dbReference type="GO" id="GO:0003676">
    <property type="term" value="F:nucleic acid binding"/>
    <property type="evidence" value="ECO:0007669"/>
    <property type="project" value="InterPro"/>
</dbReference>
<comment type="cofactor">
    <cofactor evidence="1 10">
        <name>Mg(2+)</name>
        <dbReference type="ChEBI" id="CHEBI:18420"/>
    </cofactor>
</comment>
<dbReference type="InterPro" id="IPR020821">
    <property type="entry name" value="ENPP1-3/EXOG-like_nuc-like"/>
</dbReference>
<evidence type="ECO:0000259" key="12">
    <source>
        <dbReference type="SMART" id="SM00477"/>
    </source>
</evidence>
<dbReference type="PANTHER" id="PTHR13966:SF5">
    <property type="entry name" value="ENDONUCLEASE G, MITOCHONDRIAL"/>
    <property type="match status" value="1"/>
</dbReference>
<dbReference type="Gene3D" id="3.40.570.10">
    <property type="entry name" value="Extracellular Endonuclease, subunit A"/>
    <property type="match status" value="1"/>
</dbReference>
<gene>
    <name evidence="14" type="primary">nucA</name>
    <name evidence="14" type="ORF">SNEC2469_LOCUS24208</name>
</gene>
<protein>
    <recommendedName>
        <fullName evidence="10">Endonuclease</fullName>
        <ecNumber evidence="10">3.1.30.-</ecNumber>
    </recommendedName>
</protein>
<dbReference type="PROSITE" id="PS01070">
    <property type="entry name" value="NUCLEASE_NON_SPEC"/>
    <property type="match status" value="1"/>
</dbReference>
<dbReference type="SUPFAM" id="SSF54060">
    <property type="entry name" value="His-Me finger endonucleases"/>
    <property type="match status" value="1"/>
</dbReference>
<name>A0A812Z7B4_9DINO</name>
<evidence type="ECO:0000256" key="6">
    <source>
        <dbReference type="ARBA" id="ARBA00022801"/>
    </source>
</evidence>
<dbReference type="Pfam" id="PF01223">
    <property type="entry name" value="Endonuclease_NS"/>
    <property type="match status" value="1"/>
</dbReference>
<keyword evidence="15" id="KW-1185">Reference proteome</keyword>
<evidence type="ECO:0000256" key="11">
    <source>
        <dbReference type="SAM" id="SignalP"/>
    </source>
</evidence>
<comment type="caution">
    <text evidence="14">The sequence shown here is derived from an EMBL/GenBank/DDBJ whole genome shotgun (WGS) entry which is preliminary data.</text>
</comment>
<dbReference type="InterPro" id="IPR018524">
    <property type="entry name" value="DNA/RNA_endonuclease_AS"/>
</dbReference>
<dbReference type="GO" id="GO:0004519">
    <property type="term" value="F:endonuclease activity"/>
    <property type="evidence" value="ECO:0007669"/>
    <property type="project" value="UniProtKB-UniRule"/>
</dbReference>
<dbReference type="SMART" id="SM00477">
    <property type="entry name" value="NUC"/>
    <property type="match status" value="1"/>
</dbReference>
<organism evidence="14 15">
    <name type="scientific">Symbiodinium necroappetens</name>
    <dbReference type="NCBI Taxonomy" id="1628268"/>
    <lineage>
        <taxon>Eukaryota</taxon>
        <taxon>Sar</taxon>
        <taxon>Alveolata</taxon>
        <taxon>Dinophyceae</taxon>
        <taxon>Suessiales</taxon>
        <taxon>Symbiodiniaceae</taxon>
        <taxon>Symbiodinium</taxon>
    </lineage>
</organism>
<keyword evidence="3 10" id="KW-0540">Nuclease</keyword>
<keyword evidence="11" id="KW-0732">Signal</keyword>
<dbReference type="AlphaFoldDB" id="A0A812Z7B4"/>
<dbReference type="InterPro" id="IPR001604">
    <property type="entry name" value="Endo_G_ENPP1-like_dom"/>
</dbReference>
<dbReference type="PANTHER" id="PTHR13966">
    <property type="entry name" value="ENDONUCLEASE RELATED"/>
    <property type="match status" value="1"/>
</dbReference>
<dbReference type="GO" id="GO:0016787">
    <property type="term" value="F:hydrolase activity"/>
    <property type="evidence" value="ECO:0007669"/>
    <property type="project" value="UniProtKB-KW"/>
</dbReference>
<dbReference type="EMBL" id="CAJNJA010046240">
    <property type="protein sequence ID" value="CAE7815817.1"/>
    <property type="molecule type" value="Genomic_DNA"/>
</dbReference>
<reference evidence="14" key="1">
    <citation type="submission" date="2021-02" db="EMBL/GenBank/DDBJ databases">
        <authorList>
            <person name="Dougan E. K."/>
            <person name="Rhodes N."/>
            <person name="Thang M."/>
            <person name="Chan C."/>
        </authorList>
    </citation>
    <scope>NUCLEOTIDE SEQUENCE</scope>
</reference>
<evidence type="ECO:0000256" key="8">
    <source>
        <dbReference type="PIRSR" id="PIRSR640255-1"/>
    </source>
</evidence>
<feature type="domain" description="DNA/RNA non-specific endonuclease/pyrophosphatase/phosphodiesterase" evidence="13">
    <location>
        <begin position="66"/>
        <end position="266"/>
    </location>
</feature>
<dbReference type="InterPro" id="IPR040255">
    <property type="entry name" value="Non-specific_endonuclease"/>
</dbReference>
<evidence type="ECO:0000256" key="7">
    <source>
        <dbReference type="ARBA" id="ARBA00022842"/>
    </source>
</evidence>
<dbReference type="InterPro" id="IPR044929">
    <property type="entry name" value="DNA/RNA_non-sp_Endonuclease_sf"/>
</dbReference>
<evidence type="ECO:0000256" key="1">
    <source>
        <dbReference type="ARBA" id="ARBA00001946"/>
    </source>
</evidence>
<keyword evidence="6 10" id="KW-0378">Hydrolase</keyword>
<accession>A0A812Z7B4</accession>
<dbReference type="InterPro" id="IPR044925">
    <property type="entry name" value="His-Me_finger_sf"/>
</dbReference>
<dbReference type="GO" id="GO:0046872">
    <property type="term" value="F:metal ion binding"/>
    <property type="evidence" value="ECO:0007669"/>
    <property type="project" value="UniProtKB-KW"/>
</dbReference>
<evidence type="ECO:0000256" key="4">
    <source>
        <dbReference type="ARBA" id="ARBA00022723"/>
    </source>
</evidence>
<dbReference type="OrthoDB" id="5960141at2759"/>
<evidence type="ECO:0000256" key="2">
    <source>
        <dbReference type="ARBA" id="ARBA00010052"/>
    </source>
</evidence>
<evidence type="ECO:0000313" key="15">
    <source>
        <dbReference type="Proteomes" id="UP000601435"/>
    </source>
</evidence>
<keyword evidence="7" id="KW-0460">Magnesium</keyword>
<sequence length="287" mass="30802">MGQLPQTLPALLGRRFGWRRRVRALAVPLLAALAPATPAAAVELHTPHCLYGCPTTELPASSDVIVRRSYTLASDDATKLAAWVAYRVDPARFGGGRARAWAADPLLAPSETLEPPDYRGAHAALGTDRGHLAPLASFGGDRQWRAVNYLSNILPQASAVNQGPWRALEAAIRDAAEAAPELALYVLTGPLYTRPMAPMPGADESHRVPSGYWKLLAAEADGRLEVRAFLFDRDLPRRAGYCERTVTLAQLEAATGLRFFHGLDARPGLPVSDASALLRGLLGCAES</sequence>
<feature type="active site" description="Proton acceptor" evidence="8">
    <location>
        <position position="131"/>
    </location>
</feature>